<dbReference type="EMBL" id="GGEC01092410">
    <property type="protein sequence ID" value="MBX72894.1"/>
    <property type="molecule type" value="Transcribed_RNA"/>
</dbReference>
<proteinExistence type="predicted"/>
<evidence type="ECO:0000313" key="1">
    <source>
        <dbReference type="EMBL" id="MBX72894.1"/>
    </source>
</evidence>
<accession>A0A2P2R1A6</accession>
<protein>
    <submittedName>
        <fullName evidence="1">Uncharacterized protein</fullName>
    </submittedName>
</protein>
<dbReference type="AlphaFoldDB" id="A0A2P2R1A6"/>
<reference evidence="1" key="1">
    <citation type="submission" date="2018-02" db="EMBL/GenBank/DDBJ databases">
        <title>Rhizophora mucronata_Transcriptome.</title>
        <authorList>
            <person name="Meera S.P."/>
            <person name="Sreeshan A."/>
            <person name="Augustine A."/>
        </authorList>
    </citation>
    <scope>NUCLEOTIDE SEQUENCE</scope>
    <source>
        <tissue evidence="1">Leaf</tissue>
    </source>
</reference>
<sequence>MKVGGEKGKINIHRLKFTFYALQGVKEEK</sequence>
<organism evidence="1">
    <name type="scientific">Rhizophora mucronata</name>
    <name type="common">Asiatic mangrove</name>
    <dbReference type="NCBI Taxonomy" id="61149"/>
    <lineage>
        <taxon>Eukaryota</taxon>
        <taxon>Viridiplantae</taxon>
        <taxon>Streptophyta</taxon>
        <taxon>Embryophyta</taxon>
        <taxon>Tracheophyta</taxon>
        <taxon>Spermatophyta</taxon>
        <taxon>Magnoliopsida</taxon>
        <taxon>eudicotyledons</taxon>
        <taxon>Gunneridae</taxon>
        <taxon>Pentapetalae</taxon>
        <taxon>rosids</taxon>
        <taxon>fabids</taxon>
        <taxon>Malpighiales</taxon>
        <taxon>Rhizophoraceae</taxon>
        <taxon>Rhizophora</taxon>
    </lineage>
</organism>
<name>A0A2P2R1A6_RHIMU</name>